<dbReference type="HOGENOM" id="CLU_994028_0_0_1"/>
<feature type="compositionally biased region" description="Basic and acidic residues" evidence="1">
    <location>
        <begin position="248"/>
        <end position="262"/>
    </location>
</feature>
<gene>
    <name evidence="2" type="ordered locus">CGB_G4090C</name>
</gene>
<dbReference type="AlphaFoldDB" id="E6R9K7"/>
<protein>
    <submittedName>
        <fullName evidence="2">Uncharacterized protein</fullName>
    </submittedName>
</protein>
<dbReference type="VEuPathDB" id="FungiDB:CGB_G4090C"/>
<evidence type="ECO:0000313" key="2">
    <source>
        <dbReference type="EMBL" id="ADV23565.1"/>
    </source>
</evidence>
<dbReference type="GeneID" id="10189097"/>
<reference key="2">
    <citation type="journal article" date="2011" name="MBio">
        <title>Genome variation in Cryptococcus gattii, an emerging pathogen of immunocompetent hosts.</title>
        <authorList>
            <person name="D'Souza C.A."/>
            <person name="Kronstad J.W."/>
            <person name="Taylor G."/>
            <person name="Warren R."/>
            <person name="Yuen M."/>
            <person name="Hu G."/>
            <person name="Jung W.H."/>
            <person name="Sham A."/>
            <person name="Kidd S.E."/>
            <person name="Tangen K."/>
            <person name="Lee N."/>
            <person name="Zeilmaker T."/>
            <person name="Sawkins J."/>
            <person name="McVicker G."/>
            <person name="Shah S."/>
            <person name="Gnerre S."/>
            <person name="Griggs A."/>
            <person name="Zeng Q."/>
            <person name="Bartlett K."/>
            <person name="Li W."/>
            <person name="Wang X."/>
            <person name="Heitman J."/>
            <person name="Stajich J.E."/>
            <person name="Fraser J.A."/>
            <person name="Meyer W."/>
            <person name="Carter D."/>
            <person name="Schein J."/>
            <person name="Krzywinski M."/>
            <person name="Kwong-Chung K.J."/>
            <person name="Varma A."/>
            <person name="Wang J."/>
            <person name="Brunham R."/>
            <person name="Fyfe M."/>
            <person name="Ouellette B.F.F."/>
            <person name="Siddiqui A."/>
            <person name="Marra M."/>
            <person name="Jones S."/>
            <person name="Holt R."/>
            <person name="Birren B.W."/>
            <person name="Galagan J.E."/>
            <person name="Cuomo C.A."/>
        </authorList>
    </citation>
    <scope>NUCLEOTIDE SEQUENCE</scope>
    <source>
        <strain>WM276</strain>
    </source>
</reference>
<evidence type="ECO:0000256" key="1">
    <source>
        <dbReference type="SAM" id="MobiDB-lite"/>
    </source>
</evidence>
<dbReference type="EMBL" id="CP000292">
    <property type="protein sequence ID" value="ADV23565.1"/>
    <property type="molecule type" value="Genomic_DNA"/>
</dbReference>
<dbReference type="RefSeq" id="XP_003195352.1">
    <property type="nucleotide sequence ID" value="XM_003195304.1"/>
</dbReference>
<dbReference type="KEGG" id="cgi:CGB_G4090C"/>
<accession>E6R9K7</accession>
<organism evidence="2 3">
    <name type="scientific">Cryptococcus gattii serotype B (strain WM276 / ATCC MYA-4071)</name>
    <name type="common">Filobasidiella gattii</name>
    <name type="synonym">Cryptococcus bacillisporus</name>
    <dbReference type="NCBI Taxonomy" id="367775"/>
    <lineage>
        <taxon>Eukaryota</taxon>
        <taxon>Fungi</taxon>
        <taxon>Dikarya</taxon>
        <taxon>Basidiomycota</taxon>
        <taxon>Agaricomycotina</taxon>
        <taxon>Tremellomycetes</taxon>
        <taxon>Tremellales</taxon>
        <taxon>Cryptococcaceae</taxon>
        <taxon>Cryptococcus</taxon>
        <taxon>Cryptococcus gattii species complex</taxon>
    </lineage>
</organism>
<name>E6R9K7_CRYGW</name>
<keyword evidence="3" id="KW-1185">Reference proteome</keyword>
<proteinExistence type="predicted"/>
<reference evidence="2 3" key="1">
    <citation type="journal article" date="2011" name="MBio">
        <title>Genome variation in Cryptococcus gattii, an emerging pathogen of immunocompetent hosts.</title>
        <authorList>
            <person name="D'Souza C.A."/>
            <person name="Kronstad J.W."/>
            <person name="Taylor G."/>
            <person name="Warren R."/>
            <person name="Yuen M."/>
            <person name="Hu G."/>
            <person name="Jung W.H."/>
            <person name="Sham A."/>
            <person name="Kidd S.E."/>
            <person name="Tangen K."/>
            <person name="Lee N."/>
            <person name="Zeilmaker T."/>
            <person name="Sawkins J."/>
            <person name="McVicker G."/>
            <person name="Shah S."/>
            <person name="Gnerre S."/>
            <person name="Griggs A."/>
            <person name="Zeng Q."/>
            <person name="Bartlett K."/>
            <person name="Li W."/>
            <person name="Wang X."/>
            <person name="Heitman J."/>
            <person name="Stajich J.E."/>
            <person name="Fraser J.A."/>
            <person name="Meyer W."/>
            <person name="Carter D."/>
            <person name="Schein J."/>
            <person name="Krzywinski M."/>
            <person name="Kwon-Chung K.J."/>
            <person name="Varma A."/>
            <person name="Wang J."/>
            <person name="Brunham R."/>
            <person name="Fyfe M."/>
            <person name="Ouellette B.F."/>
            <person name="Siddiqui A."/>
            <person name="Marra M."/>
            <person name="Jones S."/>
            <person name="Holt R."/>
            <person name="Birren B.W."/>
            <person name="Galagan J.E."/>
            <person name="Cuomo C.A."/>
        </authorList>
    </citation>
    <scope>NUCLEOTIDE SEQUENCE [LARGE SCALE GENOMIC DNA]</scope>
    <source>
        <strain evidence="3">WM276 / ATCC MYA-4071</strain>
    </source>
</reference>
<dbReference type="Proteomes" id="UP000007805">
    <property type="component" value="Chromosome G"/>
</dbReference>
<feature type="region of interest" description="Disordered" evidence="1">
    <location>
        <begin position="243"/>
        <end position="262"/>
    </location>
</feature>
<sequence length="280" mass="30725">MFASPKSISTSKSINVFPDQLCKTAPQGDELIWLGESTFHRPPKALNPSPLKVSVKLFDHLAYGNSSCSTGRSSPPNQWDSPTDILFYHQRPSEHSPGRDTSECDSMATWTTQSYTATVHQVKIETLRRKEMAGLYQIQTVPGSQNMLGLFPYTPTIPAMKNSAESSTVKDGGDQDTKGSDLLVSVLDSPMTAGDIQETKNGTGLLANRVAITNRLRLKESHSTEADKDTLIVSYDRQPSHGFSEMQVDEKTTQTGEKDSMKALVERTGRAAKKARMANV</sequence>
<dbReference type="OrthoDB" id="10356127at2759"/>
<evidence type="ECO:0000313" key="3">
    <source>
        <dbReference type="Proteomes" id="UP000007805"/>
    </source>
</evidence>